<evidence type="ECO:0000259" key="1">
    <source>
        <dbReference type="Pfam" id="PF00009"/>
    </source>
</evidence>
<dbReference type="EMBL" id="RCOR01000012">
    <property type="protein sequence ID" value="RSN70243.1"/>
    <property type="molecule type" value="Genomic_DNA"/>
</dbReference>
<dbReference type="PANTHER" id="PTHR42708:SF1">
    <property type="entry name" value="GLIDING MOTILITY PROTEIN MGLA"/>
    <property type="match status" value="1"/>
</dbReference>
<dbReference type="Pfam" id="PF00009">
    <property type="entry name" value="GTP_EFTU"/>
    <property type="match status" value="1"/>
</dbReference>
<dbReference type="InterPro" id="IPR052705">
    <property type="entry name" value="Gliding_Motility_GTPase"/>
</dbReference>
<evidence type="ECO:0000313" key="3">
    <source>
        <dbReference type="Proteomes" id="UP000278149"/>
    </source>
</evidence>
<dbReference type="PANTHER" id="PTHR42708">
    <property type="entry name" value="ATP/GTP-BINDING PROTEIN-RELATED"/>
    <property type="match status" value="1"/>
</dbReference>
<dbReference type="GO" id="GO:0005525">
    <property type="term" value="F:GTP binding"/>
    <property type="evidence" value="ECO:0007669"/>
    <property type="project" value="InterPro"/>
</dbReference>
<accession>A0A429G8X9</accession>
<proteinExistence type="predicted"/>
<dbReference type="GeneID" id="6094180"/>
<dbReference type="PROSITE" id="PS51417">
    <property type="entry name" value="ARF"/>
    <property type="match status" value="1"/>
</dbReference>
<dbReference type="RefSeq" id="WP_012309546.1">
    <property type="nucleotide sequence ID" value="NZ_RCOR01000012.1"/>
</dbReference>
<dbReference type="SUPFAM" id="SSF52540">
    <property type="entry name" value="P-loop containing nucleoside triphosphate hydrolases"/>
    <property type="match status" value="1"/>
</dbReference>
<protein>
    <submittedName>
        <fullName evidence="2">GTP-binding protein</fullName>
    </submittedName>
</protein>
<feature type="domain" description="Tr-type G" evidence="1">
    <location>
        <begin position="4"/>
        <end position="174"/>
    </location>
</feature>
<evidence type="ECO:0000313" key="2">
    <source>
        <dbReference type="EMBL" id="RSN70243.1"/>
    </source>
</evidence>
<dbReference type="Proteomes" id="UP000278149">
    <property type="component" value="Unassembled WGS sequence"/>
</dbReference>
<reference evidence="2 3" key="1">
    <citation type="submission" date="2018-10" db="EMBL/GenBank/DDBJ databases">
        <title>Co-occurring genomic capacity for anaerobic methane metabolism and dissimilatory sulfite reduction discovered in the Korarchaeota.</title>
        <authorList>
            <person name="Mckay L.J."/>
            <person name="Dlakic M."/>
            <person name="Fields M.W."/>
            <person name="Delmont T.O."/>
            <person name="Eren A.M."/>
            <person name="Jay Z.J."/>
            <person name="Klingelsmith K.B."/>
            <person name="Rusch D.B."/>
            <person name="Inskeep W.P."/>
        </authorList>
    </citation>
    <scope>NUCLEOTIDE SEQUENCE [LARGE SCALE GENOMIC DNA]</scope>
    <source>
        <strain evidence="2 3">WS</strain>
    </source>
</reference>
<dbReference type="InterPro" id="IPR000795">
    <property type="entry name" value="T_Tr_GTP-bd_dom"/>
</dbReference>
<name>A0A429G8X9_9CREN</name>
<dbReference type="InterPro" id="IPR005225">
    <property type="entry name" value="Small_GTP-bd"/>
</dbReference>
<dbReference type="AlphaFoldDB" id="A0A429G8X9"/>
<comment type="caution">
    <text evidence="2">The sequence shown here is derived from an EMBL/GenBank/DDBJ whole genome shotgun (WGS) entry which is preliminary data.</text>
</comment>
<dbReference type="GO" id="GO:0003924">
    <property type="term" value="F:GTPase activity"/>
    <property type="evidence" value="ECO:0007669"/>
    <property type="project" value="InterPro"/>
</dbReference>
<dbReference type="InterPro" id="IPR027417">
    <property type="entry name" value="P-loop_NTPase"/>
</dbReference>
<gene>
    <name evidence="2" type="ORF">D9Q81_01410</name>
</gene>
<sequence length="201" mass="22228">MRKISLAIIGPHQAGKSTFIRKLDPSAVRMDYEKGTLSTTVGFDYGIIFWDATKNELYPKESIENLDPFNEIWKVTLTGTPGQIAFSYVRKALVKGKDGVIMIVDSTQPVQLVYALGQYQEAREVLPPGFPFLVLANKQDLPDAKPPDVIKGLLGMEAEVIPISALRGDGVQEAFIHFLKTVRADIMSRSIQSYAEAKVKA</sequence>
<dbReference type="Gene3D" id="3.40.50.300">
    <property type="entry name" value="P-loop containing nucleotide triphosphate hydrolases"/>
    <property type="match status" value="1"/>
</dbReference>
<dbReference type="NCBIfam" id="TIGR00231">
    <property type="entry name" value="small_GTP"/>
    <property type="match status" value="1"/>
</dbReference>
<dbReference type="PRINTS" id="PR00449">
    <property type="entry name" value="RASTRNSFRMNG"/>
</dbReference>
<organism evidence="2 3">
    <name type="scientific">Candidatus Korarchaeum cryptofilum</name>
    <dbReference type="NCBI Taxonomy" id="498846"/>
    <lineage>
        <taxon>Archaea</taxon>
        <taxon>Thermoproteota</taxon>
        <taxon>Candidatus Korarchaeia</taxon>
        <taxon>Candidatus Korarchaeales</taxon>
        <taxon>Candidatus Korarchaeaceae</taxon>
        <taxon>Candidatus Korarchaeum</taxon>
    </lineage>
</organism>